<organism evidence="1 2">
    <name type="scientific">Fusarium oxysporum f. sp. lycopersici (strain 4287 / CBS 123668 / FGSC 9935 / NRRL 34936)</name>
    <name type="common">Fusarium vascular wilt of tomato</name>
    <dbReference type="NCBI Taxonomy" id="426428"/>
    <lineage>
        <taxon>Eukaryota</taxon>
        <taxon>Fungi</taxon>
        <taxon>Dikarya</taxon>
        <taxon>Ascomycota</taxon>
        <taxon>Pezizomycotina</taxon>
        <taxon>Sordariomycetes</taxon>
        <taxon>Hypocreomycetidae</taxon>
        <taxon>Hypocreales</taxon>
        <taxon>Nectriaceae</taxon>
        <taxon>Fusarium</taxon>
        <taxon>Fusarium oxysporum species complex</taxon>
    </lineage>
</organism>
<reference evidence="1" key="1">
    <citation type="submission" date="2007-04" db="EMBL/GenBank/DDBJ databases">
        <authorList>
            <consortium name="The Broad Institute Genome Sequencing Platform"/>
            <person name="Birren B."/>
            <person name="Lander E."/>
            <person name="Galagan J."/>
            <person name="Nusbaum C."/>
            <person name="Devon K."/>
            <person name="Ma L.-J."/>
            <person name="Jaffe D."/>
            <person name="Butler J."/>
            <person name="Alvarez P."/>
            <person name="Gnerre S."/>
            <person name="Grabherr M."/>
            <person name="Kleber M."/>
            <person name="Mauceli E."/>
            <person name="Brockman W."/>
            <person name="MacCallum I.A."/>
            <person name="Young S."/>
            <person name="LaButti K."/>
            <person name="DeCaprio D."/>
            <person name="Crawford M."/>
            <person name="Koehrsen M."/>
            <person name="Engels R."/>
            <person name="Montgomery P."/>
            <person name="Pearson M."/>
            <person name="Howarth C."/>
            <person name="Larson L."/>
            <person name="White J."/>
            <person name="O'Leary S."/>
            <person name="Kodira C."/>
            <person name="Zeng Q."/>
            <person name="Yandava C."/>
            <person name="Alvarado L."/>
            <person name="Kistler C."/>
            <person name="Shim W.-B."/>
            <person name="Kang S."/>
            <person name="Woloshuk C."/>
        </authorList>
    </citation>
    <scope>NUCLEOTIDE SEQUENCE</scope>
    <source>
        <strain evidence="1">4287</strain>
    </source>
</reference>
<name>A0A0J9UKB7_FUSO4</name>
<protein>
    <submittedName>
        <fullName evidence="1">Uncharacterized protein</fullName>
    </submittedName>
</protein>
<reference evidence="1" key="2">
    <citation type="journal article" date="2010" name="Nature">
        <title>Comparative genomics reveals mobile pathogenicity chromosomes in Fusarium.</title>
        <authorList>
            <person name="Ma L.J."/>
            <person name="van der Does H.C."/>
            <person name="Borkovich K.A."/>
            <person name="Coleman J.J."/>
            <person name="Daboussi M.J."/>
            <person name="Di Pietro A."/>
            <person name="Dufresne M."/>
            <person name="Freitag M."/>
            <person name="Grabherr M."/>
            <person name="Henrissat B."/>
            <person name="Houterman P.M."/>
            <person name="Kang S."/>
            <person name="Shim W.B."/>
            <person name="Woloshuk C."/>
            <person name="Xie X."/>
            <person name="Xu J.R."/>
            <person name="Antoniw J."/>
            <person name="Baker S.E."/>
            <person name="Bluhm B.H."/>
            <person name="Breakspear A."/>
            <person name="Brown D.W."/>
            <person name="Butchko R.A."/>
            <person name="Chapman S."/>
            <person name="Coulson R."/>
            <person name="Coutinho P.M."/>
            <person name="Danchin E.G."/>
            <person name="Diener A."/>
            <person name="Gale L.R."/>
            <person name="Gardiner D.M."/>
            <person name="Goff S."/>
            <person name="Hammond-Kosack K.E."/>
            <person name="Hilburn K."/>
            <person name="Hua-Van A."/>
            <person name="Jonkers W."/>
            <person name="Kazan K."/>
            <person name="Kodira C.D."/>
            <person name="Koehrsen M."/>
            <person name="Kumar L."/>
            <person name="Lee Y.H."/>
            <person name="Li L."/>
            <person name="Manners J.M."/>
            <person name="Miranda-Saavedra D."/>
            <person name="Mukherjee M."/>
            <person name="Park G."/>
            <person name="Park J."/>
            <person name="Park S.Y."/>
            <person name="Proctor R.H."/>
            <person name="Regev A."/>
            <person name="Ruiz-Roldan M.C."/>
            <person name="Sain D."/>
            <person name="Sakthikumar S."/>
            <person name="Sykes S."/>
            <person name="Schwartz D.C."/>
            <person name="Turgeon B.G."/>
            <person name="Wapinski I."/>
            <person name="Yoder O."/>
            <person name="Young S."/>
            <person name="Zeng Q."/>
            <person name="Zhou S."/>
            <person name="Galagan J."/>
            <person name="Cuomo C.A."/>
            <person name="Kistler H.C."/>
            <person name="Rep M."/>
        </authorList>
    </citation>
    <scope>NUCLEOTIDE SEQUENCE [LARGE SCALE GENOMIC DNA]</scope>
    <source>
        <strain evidence="1">4287</strain>
    </source>
</reference>
<evidence type="ECO:0000313" key="1">
    <source>
        <dbReference type="EMBL" id="KNA99654.1"/>
    </source>
</evidence>
<dbReference type="EMBL" id="DS231698">
    <property type="protein sequence ID" value="KNA99654.1"/>
    <property type="molecule type" value="Genomic_DNA"/>
</dbReference>
<dbReference type="AlphaFoldDB" id="A0A0J9UKB7"/>
<dbReference type="Proteomes" id="UP000009097">
    <property type="component" value="Unassembled WGS sequence"/>
</dbReference>
<proteinExistence type="predicted"/>
<dbReference type="RefSeq" id="XP_018237700.1">
    <property type="nucleotide sequence ID" value="XM_018398696.1"/>
</dbReference>
<evidence type="ECO:0000313" key="2">
    <source>
        <dbReference type="Proteomes" id="UP000009097"/>
    </source>
</evidence>
<accession>A0A0J9UKB7</accession>
<gene>
    <name evidence="1" type="ORF">FOXG_18568</name>
</gene>
<sequence>MESKKLSRFVWSAATLISMTLRDISGVLGGEWSSGYRVPGLAIDSGACT</sequence>
<dbReference type="KEGG" id="fox:FOXG_18568"/>
<dbReference type="GeneID" id="28959274"/>
<dbReference type="VEuPathDB" id="FungiDB:FOXG_18568"/>